<accession>A0A9P6ADG6</accession>
<dbReference type="OrthoDB" id="3221775at2759"/>
<sequence length="308" mass="35209">MTSESHWQHLKHTYLGFMHQPQLDQMVYTMINNVIPAELIKARDLDGRHLIGWPVTLMTFQEVAKKTWIELMKRPCSATDYAPSIKNWTCRCGGQQLQVQHFCKHLVQVVEAATPQPKNFFEKLTCHQVMPIYKFPHITNIPATEGSISDGDDDIWMGSHDLISKSTWRLIYNPVKSCKQSHSPPTSVDEASSSYKRSKPDAPSNSDVGENDIAYGSDAEEMLKKEDQVHALIINLTRMAETLKKQMENPSPQWLLSITSLKLFKKVAPTIQDYLQAVQNIKNRHNSHTFPVTNEELCSSQYTFTHKV</sequence>
<gene>
    <name evidence="2" type="ORF">BS47DRAFT_1369462</name>
</gene>
<evidence type="ECO:0000256" key="1">
    <source>
        <dbReference type="SAM" id="MobiDB-lite"/>
    </source>
</evidence>
<evidence type="ECO:0008006" key="4">
    <source>
        <dbReference type="Google" id="ProtNLM"/>
    </source>
</evidence>
<feature type="compositionally biased region" description="Polar residues" evidence="1">
    <location>
        <begin position="178"/>
        <end position="195"/>
    </location>
</feature>
<protein>
    <recommendedName>
        <fullName evidence="4">SWIM-type domain-containing protein</fullName>
    </recommendedName>
</protein>
<reference evidence="2" key="1">
    <citation type="journal article" date="2020" name="Nat. Commun.">
        <title>Large-scale genome sequencing of mycorrhizal fungi provides insights into the early evolution of symbiotic traits.</title>
        <authorList>
            <person name="Miyauchi S."/>
            <person name="Kiss E."/>
            <person name="Kuo A."/>
            <person name="Drula E."/>
            <person name="Kohler A."/>
            <person name="Sanchez-Garcia M."/>
            <person name="Morin E."/>
            <person name="Andreopoulos B."/>
            <person name="Barry K.W."/>
            <person name="Bonito G."/>
            <person name="Buee M."/>
            <person name="Carver A."/>
            <person name="Chen C."/>
            <person name="Cichocki N."/>
            <person name="Clum A."/>
            <person name="Culley D."/>
            <person name="Crous P.W."/>
            <person name="Fauchery L."/>
            <person name="Girlanda M."/>
            <person name="Hayes R.D."/>
            <person name="Keri Z."/>
            <person name="LaButti K."/>
            <person name="Lipzen A."/>
            <person name="Lombard V."/>
            <person name="Magnuson J."/>
            <person name="Maillard F."/>
            <person name="Murat C."/>
            <person name="Nolan M."/>
            <person name="Ohm R.A."/>
            <person name="Pangilinan J."/>
            <person name="Pereira M.F."/>
            <person name="Perotto S."/>
            <person name="Peter M."/>
            <person name="Pfister S."/>
            <person name="Riley R."/>
            <person name="Sitrit Y."/>
            <person name="Stielow J.B."/>
            <person name="Szollosi G."/>
            <person name="Zifcakova L."/>
            <person name="Stursova M."/>
            <person name="Spatafora J.W."/>
            <person name="Tedersoo L."/>
            <person name="Vaario L.M."/>
            <person name="Yamada A."/>
            <person name="Yan M."/>
            <person name="Wang P."/>
            <person name="Xu J."/>
            <person name="Bruns T."/>
            <person name="Baldrian P."/>
            <person name="Vilgalys R."/>
            <person name="Dunand C."/>
            <person name="Henrissat B."/>
            <person name="Grigoriev I.V."/>
            <person name="Hibbett D."/>
            <person name="Nagy L.G."/>
            <person name="Martin F.M."/>
        </authorList>
    </citation>
    <scope>NUCLEOTIDE SEQUENCE</scope>
    <source>
        <strain evidence="2">UP504</strain>
    </source>
</reference>
<evidence type="ECO:0000313" key="3">
    <source>
        <dbReference type="Proteomes" id="UP000886523"/>
    </source>
</evidence>
<feature type="region of interest" description="Disordered" evidence="1">
    <location>
        <begin position="177"/>
        <end position="211"/>
    </location>
</feature>
<name>A0A9P6ADG6_9AGAM</name>
<organism evidence="2 3">
    <name type="scientific">Hydnum rufescens UP504</name>
    <dbReference type="NCBI Taxonomy" id="1448309"/>
    <lineage>
        <taxon>Eukaryota</taxon>
        <taxon>Fungi</taxon>
        <taxon>Dikarya</taxon>
        <taxon>Basidiomycota</taxon>
        <taxon>Agaricomycotina</taxon>
        <taxon>Agaricomycetes</taxon>
        <taxon>Cantharellales</taxon>
        <taxon>Hydnaceae</taxon>
        <taxon>Hydnum</taxon>
    </lineage>
</organism>
<proteinExistence type="predicted"/>
<comment type="caution">
    <text evidence="2">The sequence shown here is derived from an EMBL/GenBank/DDBJ whole genome shotgun (WGS) entry which is preliminary data.</text>
</comment>
<evidence type="ECO:0000313" key="2">
    <source>
        <dbReference type="EMBL" id="KAF9503537.1"/>
    </source>
</evidence>
<keyword evidence="3" id="KW-1185">Reference proteome</keyword>
<dbReference type="AlphaFoldDB" id="A0A9P6ADG6"/>
<dbReference type="Proteomes" id="UP000886523">
    <property type="component" value="Unassembled WGS sequence"/>
</dbReference>
<dbReference type="EMBL" id="MU129339">
    <property type="protein sequence ID" value="KAF9503537.1"/>
    <property type="molecule type" value="Genomic_DNA"/>
</dbReference>